<keyword evidence="3" id="KW-1185">Reference proteome</keyword>
<dbReference type="EMBL" id="BDGE01000060">
    <property type="protein sequence ID" value="GBE93794.1"/>
    <property type="molecule type" value="Genomic_DNA"/>
</dbReference>
<dbReference type="RefSeq" id="WP_103125728.1">
    <property type="nucleotide sequence ID" value="NZ_DF978432.1"/>
</dbReference>
<dbReference type="InterPro" id="IPR007136">
    <property type="entry name" value="DUF347"/>
</dbReference>
<protein>
    <submittedName>
        <fullName evidence="2">Membrane protein</fullName>
    </submittedName>
</protein>
<evidence type="ECO:0000313" key="3">
    <source>
        <dbReference type="Proteomes" id="UP000236527"/>
    </source>
</evidence>
<name>A0A2H6LKQ9_9NOSO</name>
<feature type="transmembrane region" description="Helical" evidence="1">
    <location>
        <begin position="37"/>
        <end position="57"/>
    </location>
</feature>
<comment type="caution">
    <text evidence="2">The sequence shown here is derived from an EMBL/GenBank/DDBJ whole genome shotgun (WGS) entry which is preliminary data.</text>
</comment>
<evidence type="ECO:0000256" key="1">
    <source>
        <dbReference type="SAM" id="Phobius"/>
    </source>
</evidence>
<accession>A0A2H6LKQ9</accession>
<gene>
    <name evidence="2" type="ORF">NCWK1_3559</name>
</gene>
<evidence type="ECO:0000313" key="2">
    <source>
        <dbReference type="EMBL" id="GBE93794.1"/>
    </source>
</evidence>
<proteinExistence type="predicted"/>
<feature type="transmembrane region" description="Helical" evidence="1">
    <location>
        <begin position="188"/>
        <end position="205"/>
    </location>
</feature>
<feature type="transmembrane region" description="Helical" evidence="1">
    <location>
        <begin position="92"/>
        <end position="113"/>
    </location>
</feature>
<feature type="transmembrane region" description="Helical" evidence="1">
    <location>
        <begin position="160"/>
        <end position="181"/>
    </location>
</feature>
<dbReference type="AlphaFoldDB" id="A0A2H6LKQ9"/>
<dbReference type="Proteomes" id="UP000236527">
    <property type="component" value="Unassembled WGS sequence"/>
</dbReference>
<reference evidence="3" key="1">
    <citation type="journal article" date="2018" name="Genome Announc.">
        <title>Draft Genome Sequence of the Nitrogen-Fixing and Hormogonia-Inducing Cyanobacterium Nostoc cycadae Strain WK-1, Isolated from the Coralloid Roots of Cycas revoluta.</title>
        <authorList>
            <person name="Kanesaki Y."/>
            <person name="Hirose M."/>
            <person name="Hirose Y."/>
            <person name="Fujisawa T."/>
            <person name="Nakamura Y."/>
            <person name="Watanabe S."/>
            <person name="Matsunaga S."/>
            <person name="Uchida H."/>
            <person name="Murakami A."/>
        </authorList>
    </citation>
    <scope>NUCLEOTIDE SEQUENCE [LARGE SCALE GENOMIC DNA]</scope>
    <source>
        <strain evidence="3">WK-1</strain>
    </source>
</reference>
<keyword evidence="1" id="KW-0812">Transmembrane</keyword>
<keyword evidence="1" id="KW-0472">Membrane</keyword>
<sequence>MKKVLNRVPEVTGSFWIIKVLATTVGETAADYLSVTLNLGLGITSYIMSGVLLIALWNQFRLKRYVPMSYWLVVVFTSITGTLITDRLVDELGVSLMTTTIVFSVVLLVVFALWYLKEKTLAMHSINTAKRELFYWVAILFTFALGTATGDLLAEALKLGYAQSALIFGVLIAIVAGAYYYFRINAVLAFWIAYILTRPLGASVGDLLSQPAKNGGFGLGTVETSMLFLSIIVSLVIYLSLKQKQPAPIDQQD</sequence>
<feature type="transmembrane region" description="Helical" evidence="1">
    <location>
        <begin position="69"/>
        <end position="86"/>
    </location>
</feature>
<feature type="transmembrane region" description="Helical" evidence="1">
    <location>
        <begin position="217"/>
        <end position="241"/>
    </location>
</feature>
<organism evidence="2 3">
    <name type="scientific">Nostoc cycadae WK-1</name>
    <dbReference type="NCBI Taxonomy" id="1861711"/>
    <lineage>
        <taxon>Bacteria</taxon>
        <taxon>Bacillati</taxon>
        <taxon>Cyanobacteriota</taxon>
        <taxon>Cyanophyceae</taxon>
        <taxon>Nostocales</taxon>
        <taxon>Nostocaceae</taxon>
        <taxon>Nostoc</taxon>
    </lineage>
</organism>
<keyword evidence="1" id="KW-1133">Transmembrane helix</keyword>
<dbReference type="Pfam" id="PF03988">
    <property type="entry name" value="DUF347"/>
    <property type="match status" value="4"/>
</dbReference>
<feature type="transmembrane region" description="Helical" evidence="1">
    <location>
        <begin position="133"/>
        <end position="154"/>
    </location>
</feature>